<evidence type="ECO:0000256" key="1">
    <source>
        <dbReference type="SAM" id="SignalP"/>
    </source>
</evidence>
<keyword evidence="1" id="KW-0732">Signal</keyword>
<proteinExistence type="predicted"/>
<dbReference type="EMBL" id="JAWJEJ010000001">
    <property type="protein sequence ID" value="MDV3457127.1"/>
    <property type="molecule type" value="Genomic_DNA"/>
</dbReference>
<reference evidence="2 3" key="1">
    <citation type="submission" date="2023-10" db="EMBL/GenBank/DDBJ databases">
        <title>Sphingomonas sp. HF-S4 16S ribosomal RNA gene Genome sequencing and assembly.</title>
        <authorList>
            <person name="Lee H."/>
        </authorList>
    </citation>
    <scope>NUCLEOTIDE SEQUENCE [LARGE SCALE GENOMIC DNA]</scope>
    <source>
        <strain evidence="2 3">HF-S4</strain>
    </source>
</reference>
<protein>
    <submittedName>
        <fullName evidence="2">Uncharacterized protein</fullName>
    </submittedName>
</protein>
<feature type="signal peptide" evidence="1">
    <location>
        <begin position="1"/>
        <end position="21"/>
    </location>
</feature>
<comment type="caution">
    <text evidence="2">The sequence shown here is derived from an EMBL/GenBank/DDBJ whole genome shotgun (WGS) entry which is preliminary data.</text>
</comment>
<name>A0ABU3Y730_9SPHN</name>
<dbReference type="RefSeq" id="WP_317226287.1">
    <property type="nucleotide sequence ID" value="NZ_JAWJEJ010000001.1"/>
</dbReference>
<dbReference type="Proteomes" id="UP001273531">
    <property type="component" value="Unassembled WGS sequence"/>
</dbReference>
<accession>A0ABU3Y730</accession>
<evidence type="ECO:0000313" key="3">
    <source>
        <dbReference type="Proteomes" id="UP001273531"/>
    </source>
</evidence>
<keyword evidence="3" id="KW-1185">Reference proteome</keyword>
<feature type="chain" id="PRO_5046591037" evidence="1">
    <location>
        <begin position="22"/>
        <end position="188"/>
    </location>
</feature>
<evidence type="ECO:0000313" key="2">
    <source>
        <dbReference type="EMBL" id="MDV3457127.1"/>
    </source>
</evidence>
<gene>
    <name evidence="2" type="ORF">RZN05_09050</name>
</gene>
<organism evidence="2 3">
    <name type="scientific">Sphingomonas agrestis</name>
    <dbReference type="NCBI Taxonomy" id="3080540"/>
    <lineage>
        <taxon>Bacteria</taxon>
        <taxon>Pseudomonadati</taxon>
        <taxon>Pseudomonadota</taxon>
        <taxon>Alphaproteobacteria</taxon>
        <taxon>Sphingomonadales</taxon>
        <taxon>Sphingomonadaceae</taxon>
        <taxon>Sphingomonas</taxon>
    </lineage>
</organism>
<sequence length="188" mass="19709">MKLMVNKLSTLCRLAGAAAFAFTVTVGSSGSAQEAPPPVAAASFRDALNRATGDLSAGKLPEARAGFEALLKRPLGTSERGIALAMRAVTLVGLGELDAAARGFSEARLAAPHIPDVQLAEVRAGLAFGRPGFVLQPLTRIAEAHGEWLTLEHRELVTSALAMGVQGKLRKEYEALVLALGRRNPPYG</sequence>